<sequence>MNTTEFNFVKYDTIHTPQIEVLLKEVEQLDSNPQYLKFDKIKRKYWPHIYHTFPNTQFFVFCDNTLAAVINCVPLYLTKGELNSLSDDGWRWALEKAFTDRDRNDKPNTMCCLSIKTSRNFVQQELFQFIIKHLKLNANTTQYPTILCPVRPKMKQYYPLQDINNYAQWINNYGLPYDSNIRMHVKNGAIIKKTCNKSLQIEGTVSQWEMWTGFTFQTTGEYTLNRALSTLKVNVELNKVYYNDPHIWMLYNV</sequence>
<dbReference type="Gene3D" id="3.40.630.30">
    <property type="match status" value="1"/>
</dbReference>
<dbReference type="Proteomes" id="UP000076630">
    <property type="component" value="Unassembled WGS sequence"/>
</dbReference>
<proteinExistence type="predicted"/>
<dbReference type="OrthoDB" id="342444at2"/>
<name>A0A163ZLE8_9FLAO</name>
<comment type="caution">
    <text evidence="1">The sequence shown here is derived from an EMBL/GenBank/DDBJ whole genome shotgun (WGS) entry which is preliminary data.</text>
</comment>
<evidence type="ECO:0000313" key="2">
    <source>
        <dbReference type="Proteomes" id="UP000076630"/>
    </source>
</evidence>
<keyword evidence="2" id="KW-1185">Reference proteome</keyword>
<organism evidence="1 2">
    <name type="scientific">Myroides marinus</name>
    <dbReference type="NCBI Taxonomy" id="703342"/>
    <lineage>
        <taxon>Bacteria</taxon>
        <taxon>Pseudomonadati</taxon>
        <taxon>Bacteroidota</taxon>
        <taxon>Flavobacteriia</taxon>
        <taxon>Flavobacteriales</taxon>
        <taxon>Flavobacteriaceae</taxon>
        <taxon>Myroides</taxon>
    </lineage>
</organism>
<dbReference type="RefSeq" id="WP_038984603.1">
    <property type="nucleotide sequence ID" value="NZ_JACAJP010000032.1"/>
</dbReference>
<accession>A0A163ZLE8</accession>
<evidence type="ECO:0000313" key="1">
    <source>
        <dbReference type="EMBL" id="KZE82017.1"/>
    </source>
</evidence>
<protein>
    <submittedName>
        <fullName evidence="1">Uncharacterized protein</fullName>
    </submittedName>
</protein>
<reference evidence="1 2" key="1">
    <citation type="submission" date="2016-01" db="EMBL/GenBank/DDBJ databases">
        <title>Whole genome sequencing of Myroides marinus L41.</title>
        <authorList>
            <person name="Hong K.W."/>
        </authorList>
    </citation>
    <scope>NUCLEOTIDE SEQUENCE [LARGE SCALE GENOMIC DNA]</scope>
    <source>
        <strain evidence="1 2">L41</strain>
    </source>
</reference>
<gene>
    <name evidence="1" type="ORF">AV926_07765</name>
</gene>
<dbReference type="EMBL" id="LQNU01000049">
    <property type="protein sequence ID" value="KZE82017.1"/>
    <property type="molecule type" value="Genomic_DNA"/>
</dbReference>
<dbReference type="AlphaFoldDB" id="A0A163ZLE8"/>